<gene>
    <name evidence="1" type="ORF">COCCADRAFT_105565</name>
</gene>
<organism evidence="1 2">
    <name type="scientific">Cochliobolus carbonum (strain 26-R-13)</name>
    <name type="common">Maize leaf spot fungus</name>
    <name type="synonym">Bipolaris zeicola</name>
    <dbReference type="NCBI Taxonomy" id="930089"/>
    <lineage>
        <taxon>Eukaryota</taxon>
        <taxon>Fungi</taxon>
        <taxon>Dikarya</taxon>
        <taxon>Ascomycota</taxon>
        <taxon>Pezizomycotina</taxon>
        <taxon>Dothideomycetes</taxon>
        <taxon>Pleosporomycetidae</taxon>
        <taxon>Pleosporales</taxon>
        <taxon>Pleosporineae</taxon>
        <taxon>Pleosporaceae</taxon>
        <taxon>Bipolaris</taxon>
    </lineage>
</organism>
<dbReference type="KEGG" id="bze:COCCADRAFT_105565"/>
<proteinExistence type="predicted"/>
<evidence type="ECO:0000313" key="1">
    <source>
        <dbReference type="EMBL" id="EUC29805.1"/>
    </source>
</evidence>
<accession>W6XX52</accession>
<reference evidence="1 2" key="1">
    <citation type="journal article" date="2013" name="PLoS Genet.">
        <title>Comparative genome structure, secondary metabolite, and effector coding capacity across Cochliobolus pathogens.</title>
        <authorList>
            <person name="Condon B.J."/>
            <person name="Leng Y."/>
            <person name="Wu D."/>
            <person name="Bushley K.E."/>
            <person name="Ohm R.A."/>
            <person name="Otillar R."/>
            <person name="Martin J."/>
            <person name="Schackwitz W."/>
            <person name="Grimwood J."/>
            <person name="MohdZainudin N."/>
            <person name="Xue C."/>
            <person name="Wang R."/>
            <person name="Manning V.A."/>
            <person name="Dhillon B."/>
            <person name="Tu Z.J."/>
            <person name="Steffenson B.J."/>
            <person name="Salamov A."/>
            <person name="Sun H."/>
            <person name="Lowry S."/>
            <person name="LaButti K."/>
            <person name="Han J."/>
            <person name="Copeland A."/>
            <person name="Lindquist E."/>
            <person name="Barry K."/>
            <person name="Schmutz J."/>
            <person name="Baker S.E."/>
            <person name="Ciuffetti L.M."/>
            <person name="Grigoriev I.V."/>
            <person name="Zhong S."/>
            <person name="Turgeon B.G."/>
        </authorList>
    </citation>
    <scope>NUCLEOTIDE SEQUENCE [LARGE SCALE GENOMIC DNA]</scope>
    <source>
        <strain evidence="1 2">26-R-13</strain>
    </source>
</reference>
<evidence type="ECO:0000313" key="2">
    <source>
        <dbReference type="Proteomes" id="UP000053841"/>
    </source>
</evidence>
<dbReference type="GeneID" id="19143231"/>
<feature type="non-terminal residue" evidence="1">
    <location>
        <position position="1"/>
    </location>
</feature>
<keyword evidence="2" id="KW-1185">Reference proteome</keyword>
<dbReference type="Proteomes" id="UP000053841">
    <property type="component" value="Unassembled WGS sequence"/>
</dbReference>
<sequence>PSDVDVHRPSAISSLVKERILLVTCNSRCKTPHIPNIHALCLVICPILTKFTYLTQSLPFLYDLYAQVSTPHTLRDRNLHSDKPIY</sequence>
<dbReference type="EMBL" id="KI964728">
    <property type="protein sequence ID" value="EUC29805.1"/>
    <property type="molecule type" value="Genomic_DNA"/>
</dbReference>
<dbReference type="HOGENOM" id="CLU_2503798_0_0_1"/>
<dbReference type="RefSeq" id="XP_007715873.1">
    <property type="nucleotide sequence ID" value="XM_007717683.1"/>
</dbReference>
<name>W6XX52_COCC2</name>
<dbReference type="AlphaFoldDB" id="W6XX52"/>
<protein>
    <submittedName>
        <fullName evidence="1">Uncharacterized protein</fullName>
    </submittedName>
</protein>